<dbReference type="CDD" id="cd12148">
    <property type="entry name" value="fungal_TF_MHR"/>
    <property type="match status" value="1"/>
</dbReference>
<dbReference type="GO" id="GO:0006351">
    <property type="term" value="P:DNA-templated transcription"/>
    <property type="evidence" value="ECO:0007669"/>
    <property type="project" value="InterPro"/>
</dbReference>
<keyword evidence="1" id="KW-0805">Transcription regulation</keyword>
<reference evidence="6" key="1">
    <citation type="submission" date="2022-11" db="EMBL/GenBank/DDBJ databases">
        <authorList>
            <person name="Petersen C."/>
        </authorList>
    </citation>
    <scope>NUCLEOTIDE SEQUENCE</scope>
    <source>
        <strain evidence="6">IBT 23319</strain>
    </source>
</reference>
<dbReference type="Proteomes" id="UP001147733">
    <property type="component" value="Unassembled WGS sequence"/>
</dbReference>
<evidence type="ECO:0000259" key="5">
    <source>
        <dbReference type="Pfam" id="PF04082"/>
    </source>
</evidence>
<evidence type="ECO:0000256" key="1">
    <source>
        <dbReference type="ARBA" id="ARBA00023015"/>
    </source>
</evidence>
<evidence type="ECO:0000256" key="4">
    <source>
        <dbReference type="SAM" id="MobiDB-lite"/>
    </source>
</evidence>
<name>A0A9W9PFV3_PENCI</name>
<reference evidence="6" key="2">
    <citation type="journal article" date="2023" name="IMA Fungus">
        <title>Comparative genomic study of the Penicillium genus elucidates a diverse pangenome and 15 lateral gene transfer events.</title>
        <authorList>
            <person name="Petersen C."/>
            <person name="Sorensen T."/>
            <person name="Nielsen M.R."/>
            <person name="Sondergaard T.E."/>
            <person name="Sorensen J.L."/>
            <person name="Fitzpatrick D.A."/>
            <person name="Frisvad J.C."/>
            <person name="Nielsen K.L."/>
        </authorList>
    </citation>
    <scope>NUCLEOTIDE SEQUENCE</scope>
    <source>
        <strain evidence="6">IBT 23319</strain>
    </source>
</reference>
<keyword evidence="7" id="KW-1185">Reference proteome</keyword>
<dbReference type="GO" id="GO:0003677">
    <property type="term" value="F:DNA binding"/>
    <property type="evidence" value="ECO:0007669"/>
    <property type="project" value="InterPro"/>
</dbReference>
<accession>A0A9W9PFV3</accession>
<dbReference type="PANTHER" id="PTHR47424">
    <property type="entry name" value="REGULATORY PROTEIN GAL4"/>
    <property type="match status" value="1"/>
</dbReference>
<evidence type="ECO:0000256" key="2">
    <source>
        <dbReference type="ARBA" id="ARBA00023163"/>
    </source>
</evidence>
<dbReference type="OrthoDB" id="2283488at2759"/>
<dbReference type="InterPro" id="IPR007219">
    <property type="entry name" value="XnlR_reg_dom"/>
</dbReference>
<feature type="compositionally biased region" description="Polar residues" evidence="4">
    <location>
        <begin position="80"/>
        <end position="104"/>
    </location>
</feature>
<dbReference type="Pfam" id="PF04082">
    <property type="entry name" value="Fungal_trans"/>
    <property type="match status" value="1"/>
</dbReference>
<dbReference type="PANTHER" id="PTHR47424:SF6">
    <property type="entry name" value="PROLINE UTILIZATION TRANS-ACTIVATOR"/>
    <property type="match status" value="1"/>
</dbReference>
<keyword evidence="3" id="KW-0539">Nucleus</keyword>
<protein>
    <submittedName>
        <fullName evidence="6">Transcriptional regulator family: Fungal Specific TF</fullName>
    </submittedName>
</protein>
<dbReference type="GeneID" id="81378933"/>
<dbReference type="AlphaFoldDB" id="A0A9W9PFV3"/>
<sequence length="349" mass="38878">MRSESSADSGSRRKIPVLVQSNRRSQTRIDHEDVLAQFNISYPEIGLKAHHLSFLLGILTDSQQTFGKVSSKKRNAPRHITTQPSQNGTRPTPSEGSLFNEGQKSGNARFSHNCAFDFTANPTKGEDILSHSDFLARAAAAVSQSEGLDFTEDTSILRQRILKDFPSRAAAEVLMSAFFSYAEANWYYFDEISFRKQLTGLYDGGLSTSYYRLDFICLSLNVFAMGSQFVHLHDSGHSSNLEAMNAAHAGIPGAIFFQRAQTLVPWIIASPSLEGLLSCLLLALYVLPIYSSETCYSYLGLALRIAIALRLHRKSASSASSRSRSEVRNRVFWTIYSIERYCSRSNIDI</sequence>
<keyword evidence="2" id="KW-0804">Transcription</keyword>
<evidence type="ECO:0000313" key="6">
    <source>
        <dbReference type="EMBL" id="KAJ5242519.1"/>
    </source>
</evidence>
<dbReference type="RefSeq" id="XP_056505523.1">
    <property type="nucleotide sequence ID" value="XM_056639766.1"/>
</dbReference>
<comment type="caution">
    <text evidence="6">The sequence shown here is derived from an EMBL/GenBank/DDBJ whole genome shotgun (WGS) entry which is preliminary data.</text>
</comment>
<proteinExistence type="predicted"/>
<dbReference type="InterPro" id="IPR051127">
    <property type="entry name" value="Fungal_SecMet_Regulators"/>
</dbReference>
<organism evidence="6 7">
    <name type="scientific">Penicillium citrinum</name>
    <dbReference type="NCBI Taxonomy" id="5077"/>
    <lineage>
        <taxon>Eukaryota</taxon>
        <taxon>Fungi</taxon>
        <taxon>Dikarya</taxon>
        <taxon>Ascomycota</taxon>
        <taxon>Pezizomycotina</taxon>
        <taxon>Eurotiomycetes</taxon>
        <taxon>Eurotiomycetidae</taxon>
        <taxon>Eurotiales</taxon>
        <taxon>Aspergillaceae</taxon>
        <taxon>Penicillium</taxon>
    </lineage>
</organism>
<feature type="domain" description="Xylanolytic transcriptional activator regulatory" evidence="5">
    <location>
        <begin position="175"/>
        <end position="343"/>
    </location>
</feature>
<dbReference type="EMBL" id="JAPQKT010000001">
    <property type="protein sequence ID" value="KAJ5242519.1"/>
    <property type="molecule type" value="Genomic_DNA"/>
</dbReference>
<feature type="region of interest" description="Disordered" evidence="4">
    <location>
        <begin position="68"/>
        <end position="104"/>
    </location>
</feature>
<dbReference type="GO" id="GO:0008270">
    <property type="term" value="F:zinc ion binding"/>
    <property type="evidence" value="ECO:0007669"/>
    <property type="project" value="InterPro"/>
</dbReference>
<feature type="region of interest" description="Disordered" evidence="4">
    <location>
        <begin position="1"/>
        <end position="25"/>
    </location>
</feature>
<evidence type="ECO:0000313" key="7">
    <source>
        <dbReference type="Proteomes" id="UP001147733"/>
    </source>
</evidence>
<evidence type="ECO:0000256" key="3">
    <source>
        <dbReference type="ARBA" id="ARBA00023242"/>
    </source>
</evidence>
<gene>
    <name evidence="6" type="ORF">N7469_000846</name>
</gene>